<dbReference type="EMBL" id="JAHRIM010038255">
    <property type="protein sequence ID" value="MEQ2266195.1"/>
    <property type="molecule type" value="Genomic_DNA"/>
</dbReference>
<keyword evidence="7" id="KW-1185">Reference proteome</keyword>
<dbReference type="Gene3D" id="2.130.10.10">
    <property type="entry name" value="YVTN repeat-like/Quinoprotein amine dehydrogenase"/>
    <property type="match status" value="1"/>
</dbReference>
<dbReference type="InterPro" id="IPR016346">
    <property type="entry name" value="G-protein_beta_1-5"/>
</dbReference>
<dbReference type="SMART" id="SM00320">
    <property type="entry name" value="WD40"/>
    <property type="match status" value="1"/>
</dbReference>
<dbReference type="Pfam" id="PF00400">
    <property type="entry name" value="WD40"/>
    <property type="match status" value="1"/>
</dbReference>
<evidence type="ECO:0000256" key="3">
    <source>
        <dbReference type="ARBA" id="ARBA00022737"/>
    </source>
</evidence>
<comment type="similarity">
    <text evidence="1">Belongs to the WD repeat G protein beta family.</text>
</comment>
<feature type="repeat" description="WD" evidence="5">
    <location>
        <begin position="33"/>
        <end position="74"/>
    </location>
</feature>
<dbReference type="SUPFAM" id="SSF50978">
    <property type="entry name" value="WD40 repeat-like"/>
    <property type="match status" value="1"/>
</dbReference>
<dbReference type="PROSITE" id="PS50294">
    <property type="entry name" value="WD_REPEATS_REGION"/>
    <property type="match status" value="1"/>
</dbReference>
<organism evidence="6 7">
    <name type="scientific">Xenotaenia resolanae</name>
    <dbReference type="NCBI Taxonomy" id="208358"/>
    <lineage>
        <taxon>Eukaryota</taxon>
        <taxon>Metazoa</taxon>
        <taxon>Chordata</taxon>
        <taxon>Craniata</taxon>
        <taxon>Vertebrata</taxon>
        <taxon>Euteleostomi</taxon>
        <taxon>Actinopterygii</taxon>
        <taxon>Neopterygii</taxon>
        <taxon>Teleostei</taxon>
        <taxon>Neoteleostei</taxon>
        <taxon>Acanthomorphata</taxon>
        <taxon>Ovalentaria</taxon>
        <taxon>Atherinomorphae</taxon>
        <taxon>Cyprinodontiformes</taxon>
        <taxon>Goodeidae</taxon>
        <taxon>Xenotaenia</taxon>
    </lineage>
</organism>
<keyword evidence="3" id="KW-0677">Repeat</keyword>
<dbReference type="InterPro" id="IPR036322">
    <property type="entry name" value="WD40_repeat_dom_sf"/>
</dbReference>
<dbReference type="Proteomes" id="UP001444071">
    <property type="component" value="Unassembled WGS sequence"/>
</dbReference>
<evidence type="ECO:0000256" key="4">
    <source>
        <dbReference type="ARBA" id="ARBA00023224"/>
    </source>
</evidence>
<keyword evidence="4" id="KW-0807">Transducer</keyword>
<evidence type="ECO:0000256" key="5">
    <source>
        <dbReference type="PROSITE-ProRule" id="PRU00221"/>
    </source>
</evidence>
<accession>A0ABV0WAA0</accession>
<name>A0ABV0WAA0_9TELE</name>
<dbReference type="InterPro" id="IPR001680">
    <property type="entry name" value="WD40_rpt"/>
</dbReference>
<evidence type="ECO:0000256" key="2">
    <source>
        <dbReference type="ARBA" id="ARBA00022574"/>
    </source>
</evidence>
<protein>
    <submittedName>
        <fullName evidence="6">Guanine nucleotide-binding protein subunit beta-5a</fullName>
    </submittedName>
</protein>
<evidence type="ECO:0000313" key="7">
    <source>
        <dbReference type="Proteomes" id="UP001444071"/>
    </source>
</evidence>
<dbReference type="PRINTS" id="PR00319">
    <property type="entry name" value="GPROTEINB"/>
</dbReference>
<reference evidence="6 7" key="1">
    <citation type="submission" date="2021-06" db="EMBL/GenBank/DDBJ databases">
        <authorList>
            <person name="Palmer J.M."/>
        </authorList>
    </citation>
    <scope>NUCLEOTIDE SEQUENCE [LARGE SCALE GENOMIC DNA]</scope>
    <source>
        <strain evidence="6 7">XR_2019</strain>
        <tissue evidence="6">Muscle</tissue>
    </source>
</reference>
<evidence type="ECO:0000256" key="1">
    <source>
        <dbReference type="ARBA" id="ARBA00009768"/>
    </source>
</evidence>
<dbReference type="PROSITE" id="PS50082">
    <property type="entry name" value="WD_REPEATS_2"/>
    <property type="match status" value="1"/>
</dbReference>
<evidence type="ECO:0000313" key="6">
    <source>
        <dbReference type="EMBL" id="MEQ2266195.1"/>
    </source>
</evidence>
<dbReference type="InterPro" id="IPR001632">
    <property type="entry name" value="WD40_G-protein_beta-like"/>
</dbReference>
<proteinExistence type="inferred from homology"/>
<dbReference type="InterPro" id="IPR015943">
    <property type="entry name" value="WD40/YVTN_repeat-like_dom_sf"/>
</dbReference>
<gene>
    <name evidence="6" type="primary">GNB5A_2</name>
    <name evidence="6" type="ORF">XENORESO_020712</name>
</gene>
<dbReference type="PANTHER" id="PTHR19850">
    <property type="entry name" value="GUANINE NUCLEOTIDE-BINDING PROTEIN BETA G PROTEIN BETA"/>
    <property type="match status" value="1"/>
</dbReference>
<comment type="caution">
    <text evidence="6">The sequence shown here is derived from an EMBL/GenBank/DDBJ whole genome shotgun (WGS) entry which is preliminary data.</text>
</comment>
<keyword evidence="2 5" id="KW-0853">WD repeat</keyword>
<sequence>MFGTAAKIHCLVHQVAEKVEALGQFVMKTRRTLKGHGNKVLCMDWCKDKRRIVSSSQDGKVIVWDAFTTNKVIRFLPFIKFFKLFLFIF</sequence>